<sequence>MSQPRTMKSTAKKTTAKKASTAKKTSTGKKTSTAKRTSTAKKTSTAKRTSTAKKATAKRTTASKRAAKQTMASTTGTRATRTQATRAAAVEGAAAVPLPDFLASAGTLTLGQRKLLVDQALLILDQNYVHLPLKAAMHAVNPLQRLRVMRARMERQTAETMEPEWMFHRQMSSIFHSVRDLHTNYLLPVPFAGKIAFLPFMIEKCYDGAGEEHYLITRTVTGYSAPQFGPGAEVTHWNGTPIARAVALNGAQFAGSNDAANLARGLESLTLRPLVIQSPPDEDWVNLTYIGLDGSTQELREQWKVTTNLPPMTDLDAVSETSASMGLDLDSDEKARAKKALYVRDVVELEDGQSSAELKTPAAVGGADLPTTMPGVFRAREAVTPSGTFGHLRIFTFSVQDPVAFRDEFVRLAGLLPQRGLIVDVRDNGGGHIYASEFTLQTLTPRYISPEPVQFISTSLNLRICRRHKDNPAGIDLGPWFDSLDLATETGAAYSAAKPITPEDGANDIGQTYHGPVVLITDARVYSATDIFAAGFADHEIGTILGVDDNTGAGGANVWTHGLLAALLNEPPPPDSTSPYEALPNGANMRVSIRRTLRVGQLSGTPVEDLGIRPHETHKMTQADLLEGNVDLLAKAGSLLAAMPHRSLGVTTSFSGTTLTVTLNVEGIDRVDLYLDNRPISSEDLTGAPLSIDILEVTPGQSLRADGYKAGALVASRRRTV</sequence>
<evidence type="ECO:0000313" key="3">
    <source>
        <dbReference type="EMBL" id="TCO35567.1"/>
    </source>
</evidence>
<reference evidence="3 4" key="1">
    <citation type="journal article" date="2015" name="Stand. Genomic Sci.">
        <title>Genomic Encyclopedia of Bacterial and Archaeal Type Strains, Phase III: the genomes of soil and plant-associated and newly described type strains.</title>
        <authorList>
            <person name="Whitman W.B."/>
            <person name="Woyke T."/>
            <person name="Klenk H.P."/>
            <person name="Zhou Y."/>
            <person name="Lilburn T.G."/>
            <person name="Beck B.J."/>
            <person name="De Vos P."/>
            <person name="Vandamme P."/>
            <person name="Eisen J.A."/>
            <person name="Garrity G."/>
            <person name="Hugenholtz P."/>
            <person name="Kyrpides N.C."/>
        </authorList>
    </citation>
    <scope>NUCLEOTIDE SEQUENCE [LARGE SCALE GENOMIC DNA]</scope>
    <source>
        <strain evidence="3 4">VKM Ac-2572</strain>
    </source>
</reference>
<comment type="caution">
    <text evidence="3">The sequence shown here is derived from an EMBL/GenBank/DDBJ whole genome shotgun (WGS) entry which is preliminary data.</text>
</comment>
<dbReference type="Pfam" id="PF03572">
    <property type="entry name" value="Peptidase_S41"/>
    <property type="match status" value="1"/>
</dbReference>
<dbReference type="GO" id="GO:0006508">
    <property type="term" value="P:proteolysis"/>
    <property type="evidence" value="ECO:0007669"/>
    <property type="project" value="InterPro"/>
</dbReference>
<dbReference type="GO" id="GO:0004175">
    <property type="term" value="F:endopeptidase activity"/>
    <property type="evidence" value="ECO:0007669"/>
    <property type="project" value="TreeGrafter"/>
</dbReference>
<gene>
    <name evidence="3" type="ORF">EV652_101449</name>
</gene>
<feature type="compositionally biased region" description="Low complexity" evidence="1">
    <location>
        <begin position="68"/>
        <end position="82"/>
    </location>
</feature>
<dbReference type="InterPro" id="IPR029045">
    <property type="entry name" value="ClpP/crotonase-like_dom_sf"/>
</dbReference>
<organism evidence="3 4">
    <name type="scientific">Kribbella steppae</name>
    <dbReference type="NCBI Taxonomy" id="2512223"/>
    <lineage>
        <taxon>Bacteria</taxon>
        <taxon>Bacillati</taxon>
        <taxon>Actinomycetota</taxon>
        <taxon>Actinomycetes</taxon>
        <taxon>Propionibacteriales</taxon>
        <taxon>Kribbellaceae</taxon>
        <taxon>Kribbella</taxon>
    </lineage>
</organism>
<keyword evidence="4" id="KW-1185">Reference proteome</keyword>
<dbReference type="AlphaFoldDB" id="A0A4R2HWB3"/>
<dbReference type="GO" id="GO:0008236">
    <property type="term" value="F:serine-type peptidase activity"/>
    <property type="evidence" value="ECO:0007669"/>
    <property type="project" value="InterPro"/>
</dbReference>
<accession>A0A4R2HWB3</accession>
<evidence type="ECO:0000313" key="4">
    <source>
        <dbReference type="Proteomes" id="UP000294508"/>
    </source>
</evidence>
<evidence type="ECO:0000259" key="2">
    <source>
        <dbReference type="Pfam" id="PF03572"/>
    </source>
</evidence>
<feature type="compositionally biased region" description="Basic residues" evidence="1">
    <location>
        <begin position="55"/>
        <end position="67"/>
    </location>
</feature>
<dbReference type="Proteomes" id="UP000294508">
    <property type="component" value="Unassembled WGS sequence"/>
</dbReference>
<dbReference type="Gene3D" id="3.90.226.10">
    <property type="entry name" value="2-enoyl-CoA Hydratase, Chain A, domain 1"/>
    <property type="match status" value="1"/>
</dbReference>
<dbReference type="SUPFAM" id="SSF52096">
    <property type="entry name" value="ClpP/crotonase"/>
    <property type="match status" value="1"/>
</dbReference>
<dbReference type="PANTHER" id="PTHR32060:SF22">
    <property type="entry name" value="CARBOXYL-TERMINAL-PROCESSING PEPTIDASE 3, CHLOROPLASTIC"/>
    <property type="match status" value="1"/>
</dbReference>
<feature type="compositionally biased region" description="Low complexity" evidence="1">
    <location>
        <begin position="17"/>
        <end position="54"/>
    </location>
</feature>
<name>A0A4R2HWB3_9ACTN</name>
<feature type="domain" description="Tail specific protease" evidence="2">
    <location>
        <begin position="390"/>
        <end position="556"/>
    </location>
</feature>
<protein>
    <submittedName>
        <fullName evidence="3">Peptidase S41-like protein</fullName>
    </submittedName>
</protein>
<dbReference type="PANTHER" id="PTHR32060">
    <property type="entry name" value="TAIL-SPECIFIC PROTEASE"/>
    <property type="match status" value="1"/>
</dbReference>
<evidence type="ECO:0000256" key="1">
    <source>
        <dbReference type="SAM" id="MobiDB-lite"/>
    </source>
</evidence>
<feature type="region of interest" description="Disordered" evidence="1">
    <location>
        <begin position="1"/>
        <end position="82"/>
    </location>
</feature>
<dbReference type="EMBL" id="SLWN01000001">
    <property type="protein sequence ID" value="TCO35567.1"/>
    <property type="molecule type" value="Genomic_DNA"/>
</dbReference>
<dbReference type="InterPro" id="IPR005151">
    <property type="entry name" value="Tail-specific_protease"/>
</dbReference>
<proteinExistence type="predicted"/>